<feature type="compositionally biased region" description="Basic and acidic residues" evidence="1">
    <location>
        <begin position="1"/>
        <end position="10"/>
    </location>
</feature>
<reference evidence="2 3" key="1">
    <citation type="submission" date="2023-12" db="EMBL/GenBank/DDBJ databases">
        <title>Amycolatopsis sp. V23-08.</title>
        <authorList>
            <person name="Somphong A."/>
        </authorList>
    </citation>
    <scope>NUCLEOTIDE SEQUENCE [LARGE SCALE GENOMIC DNA]</scope>
    <source>
        <strain evidence="2 3">V23-08</strain>
    </source>
</reference>
<proteinExistence type="predicted"/>
<sequence>MTERRARRVEVAAQPRHVSLGDAPGDDTAEQAPAEKAEEFEYLGILVERKHDGAPAGETWLPMGDDPSEEDDERLIAALHEAWLWTTEADRVSGTSW</sequence>
<accession>A0ABU5R9D1</accession>
<keyword evidence="3" id="KW-1185">Reference proteome</keyword>
<name>A0ABU5R9D1_9PSEU</name>
<comment type="caution">
    <text evidence="2">The sequence shown here is derived from an EMBL/GenBank/DDBJ whole genome shotgun (WGS) entry which is preliminary data.</text>
</comment>
<dbReference type="Proteomes" id="UP001304298">
    <property type="component" value="Unassembled WGS sequence"/>
</dbReference>
<organism evidence="2 3">
    <name type="scientific">Amycolatopsis heterodermiae</name>
    <dbReference type="NCBI Taxonomy" id="3110235"/>
    <lineage>
        <taxon>Bacteria</taxon>
        <taxon>Bacillati</taxon>
        <taxon>Actinomycetota</taxon>
        <taxon>Actinomycetes</taxon>
        <taxon>Pseudonocardiales</taxon>
        <taxon>Pseudonocardiaceae</taxon>
        <taxon>Amycolatopsis</taxon>
    </lineage>
</organism>
<protein>
    <submittedName>
        <fullName evidence="2">Uncharacterized protein</fullName>
    </submittedName>
</protein>
<dbReference type="RefSeq" id="WP_323330594.1">
    <property type="nucleotide sequence ID" value="NZ_JAYFSI010000006.1"/>
</dbReference>
<gene>
    <name evidence="2" type="ORF">VA596_25075</name>
</gene>
<evidence type="ECO:0000313" key="3">
    <source>
        <dbReference type="Proteomes" id="UP001304298"/>
    </source>
</evidence>
<feature type="region of interest" description="Disordered" evidence="1">
    <location>
        <begin position="1"/>
        <end position="33"/>
    </location>
</feature>
<evidence type="ECO:0000256" key="1">
    <source>
        <dbReference type="SAM" id="MobiDB-lite"/>
    </source>
</evidence>
<evidence type="ECO:0000313" key="2">
    <source>
        <dbReference type="EMBL" id="MEA5362831.1"/>
    </source>
</evidence>
<dbReference type="EMBL" id="JAYFSI010000006">
    <property type="protein sequence ID" value="MEA5362831.1"/>
    <property type="molecule type" value="Genomic_DNA"/>
</dbReference>